<evidence type="ECO:0000259" key="1">
    <source>
        <dbReference type="Pfam" id="PF07727"/>
    </source>
</evidence>
<evidence type="ECO:0000313" key="3">
    <source>
        <dbReference type="EMBL" id="KAJ8886400.1"/>
    </source>
</evidence>
<feature type="domain" description="Retroviral polymerase SH3-like" evidence="2">
    <location>
        <begin position="7"/>
        <end position="37"/>
    </location>
</feature>
<reference evidence="3 4" key="1">
    <citation type="submission" date="2023-02" db="EMBL/GenBank/DDBJ databases">
        <title>LHISI_Scaffold_Assembly.</title>
        <authorList>
            <person name="Stuart O.P."/>
            <person name="Cleave R."/>
            <person name="Magrath M.J.L."/>
            <person name="Mikheyev A.S."/>
        </authorList>
    </citation>
    <scope>NUCLEOTIDE SEQUENCE [LARGE SCALE GENOMIC DNA]</scope>
    <source>
        <strain evidence="3">Daus_M_001</strain>
        <tissue evidence="3">Leg muscle</tissue>
    </source>
</reference>
<accession>A0ABQ9HQ47</accession>
<keyword evidence="4" id="KW-1185">Reference proteome</keyword>
<dbReference type="InterPro" id="IPR057670">
    <property type="entry name" value="SH3_retrovirus"/>
</dbReference>
<dbReference type="Pfam" id="PF25597">
    <property type="entry name" value="SH3_retrovirus"/>
    <property type="match status" value="1"/>
</dbReference>
<comment type="caution">
    <text evidence="3">The sequence shown here is derived from an EMBL/GenBank/DDBJ whole genome shotgun (WGS) entry which is preliminary data.</text>
</comment>
<evidence type="ECO:0008006" key="5">
    <source>
        <dbReference type="Google" id="ProtNLM"/>
    </source>
</evidence>
<dbReference type="Pfam" id="PF07727">
    <property type="entry name" value="RVT_2"/>
    <property type="match status" value="1"/>
</dbReference>
<sequence length="130" mass="14916">MKMVVYSGGGYRLWDPLKEKIVSSRDVTFNESKSLNYIKCGHQKCYLQEKRQLKQNGFSRQKNGLNKSRLVTKGLQEDPANNVYAPVARLPTICLLISIAVSRKWEIRQLDVPAAFLNGYMDDDIYIKNS</sequence>
<evidence type="ECO:0000313" key="4">
    <source>
        <dbReference type="Proteomes" id="UP001159363"/>
    </source>
</evidence>
<feature type="domain" description="Reverse transcriptase Ty1/copia-type" evidence="1">
    <location>
        <begin position="60"/>
        <end position="129"/>
    </location>
</feature>
<dbReference type="Proteomes" id="UP001159363">
    <property type="component" value="Chromosome X"/>
</dbReference>
<dbReference type="EMBL" id="JARBHB010000004">
    <property type="protein sequence ID" value="KAJ8886400.1"/>
    <property type="molecule type" value="Genomic_DNA"/>
</dbReference>
<organism evidence="3 4">
    <name type="scientific">Dryococelus australis</name>
    <dbReference type="NCBI Taxonomy" id="614101"/>
    <lineage>
        <taxon>Eukaryota</taxon>
        <taxon>Metazoa</taxon>
        <taxon>Ecdysozoa</taxon>
        <taxon>Arthropoda</taxon>
        <taxon>Hexapoda</taxon>
        <taxon>Insecta</taxon>
        <taxon>Pterygota</taxon>
        <taxon>Neoptera</taxon>
        <taxon>Polyneoptera</taxon>
        <taxon>Phasmatodea</taxon>
        <taxon>Verophasmatodea</taxon>
        <taxon>Anareolatae</taxon>
        <taxon>Phasmatidae</taxon>
        <taxon>Eurycanthinae</taxon>
        <taxon>Dryococelus</taxon>
    </lineage>
</organism>
<proteinExistence type="predicted"/>
<protein>
    <recommendedName>
        <fullName evidence="5">Reverse transcriptase Ty1/copia-type domain-containing protein</fullName>
    </recommendedName>
</protein>
<evidence type="ECO:0000259" key="2">
    <source>
        <dbReference type="Pfam" id="PF25597"/>
    </source>
</evidence>
<gene>
    <name evidence="3" type="ORF">PR048_012611</name>
</gene>
<name>A0ABQ9HQ47_9NEOP</name>
<dbReference type="InterPro" id="IPR013103">
    <property type="entry name" value="RVT_2"/>
</dbReference>